<accession>A0A0V0GJG7</accession>
<sequence>MSYLNTSRQYFFSLPLSFAVPLHNLSRLFTGASTHLFFASPIHRSLAFLILSIAEATFTFFPSNQP</sequence>
<name>A0A0V0GJG7_SOLCH</name>
<reference evidence="1" key="1">
    <citation type="submission" date="2015-12" db="EMBL/GenBank/DDBJ databases">
        <title>Gene expression during late stages of embryo sac development: a critical building block for successful pollen-pistil interactions.</title>
        <authorList>
            <person name="Liu Y."/>
            <person name="Joly V."/>
            <person name="Sabar M."/>
            <person name="Matton D.P."/>
        </authorList>
    </citation>
    <scope>NUCLEOTIDE SEQUENCE</scope>
</reference>
<protein>
    <submittedName>
        <fullName evidence="1">Putative ovule protein</fullName>
    </submittedName>
</protein>
<dbReference type="AlphaFoldDB" id="A0A0V0GJG7"/>
<proteinExistence type="predicted"/>
<organism evidence="1">
    <name type="scientific">Solanum chacoense</name>
    <name type="common">Chaco potato</name>
    <dbReference type="NCBI Taxonomy" id="4108"/>
    <lineage>
        <taxon>Eukaryota</taxon>
        <taxon>Viridiplantae</taxon>
        <taxon>Streptophyta</taxon>
        <taxon>Embryophyta</taxon>
        <taxon>Tracheophyta</taxon>
        <taxon>Spermatophyta</taxon>
        <taxon>Magnoliopsida</taxon>
        <taxon>eudicotyledons</taxon>
        <taxon>Gunneridae</taxon>
        <taxon>Pentapetalae</taxon>
        <taxon>asterids</taxon>
        <taxon>lamiids</taxon>
        <taxon>Solanales</taxon>
        <taxon>Solanaceae</taxon>
        <taxon>Solanoideae</taxon>
        <taxon>Solaneae</taxon>
        <taxon>Solanum</taxon>
    </lineage>
</organism>
<dbReference type="EMBL" id="GEDG01037064">
    <property type="protein sequence ID" value="JAP08353.1"/>
    <property type="molecule type" value="Transcribed_RNA"/>
</dbReference>
<evidence type="ECO:0000313" key="1">
    <source>
        <dbReference type="EMBL" id="JAP08353.1"/>
    </source>
</evidence>